<comment type="subcellular location">
    <subcellularLocation>
        <location evidence="9">Cell membrane</location>
        <topology evidence="9">Multi-pass membrane protein</topology>
    </subcellularLocation>
</comment>
<dbReference type="PRINTS" id="PR00781">
    <property type="entry name" value="LIPOSIGPTASE"/>
</dbReference>
<dbReference type="Proteomes" id="UP000298585">
    <property type="component" value="Chromosome"/>
</dbReference>
<feature type="transmembrane region" description="Helical" evidence="9">
    <location>
        <begin position="102"/>
        <end position="122"/>
    </location>
</feature>
<dbReference type="OrthoDB" id="9810259at2"/>
<reference evidence="11 12" key="2">
    <citation type="submission" date="2019-05" db="EMBL/GenBank/DDBJ databases">
        <title>Genome evolution of the obligate endosymbiont Buchnera aphidicola.</title>
        <authorList>
            <person name="Moran N.A."/>
        </authorList>
    </citation>
    <scope>NUCLEOTIDE SEQUENCE [LARGE SCALE GENOMIC DNA]</scope>
    <source>
        <strain evidence="11 12">Sav</strain>
    </source>
</reference>
<comment type="similarity">
    <text evidence="1 9 10">Belongs to the peptidase A8 family.</text>
</comment>
<keyword evidence="5 9" id="KW-0064">Aspartyl protease</keyword>
<evidence type="ECO:0000313" key="12">
    <source>
        <dbReference type="Proteomes" id="UP000298585"/>
    </source>
</evidence>
<evidence type="ECO:0000256" key="5">
    <source>
        <dbReference type="ARBA" id="ARBA00022750"/>
    </source>
</evidence>
<dbReference type="InterPro" id="IPR001872">
    <property type="entry name" value="Peptidase_A8"/>
</dbReference>
<comment type="function">
    <text evidence="9">This protein specifically catalyzes the removal of signal peptides from prolipoproteins.</text>
</comment>
<feature type="transmembrane region" description="Helical" evidence="9">
    <location>
        <begin position="71"/>
        <end position="90"/>
    </location>
</feature>
<keyword evidence="7 9" id="KW-1133">Transmembrane helix</keyword>
<feature type="transmembrane region" description="Helical" evidence="9">
    <location>
        <begin position="12"/>
        <end position="32"/>
    </location>
</feature>
<keyword evidence="8 9" id="KW-0472">Membrane</keyword>
<dbReference type="UniPathway" id="UPA00665"/>
<evidence type="ECO:0000256" key="3">
    <source>
        <dbReference type="ARBA" id="ARBA00022670"/>
    </source>
</evidence>
<evidence type="ECO:0000256" key="9">
    <source>
        <dbReference type="HAMAP-Rule" id="MF_00161"/>
    </source>
</evidence>
<feature type="transmembrane region" description="Helical" evidence="9">
    <location>
        <begin position="134"/>
        <end position="154"/>
    </location>
</feature>
<dbReference type="RefSeq" id="WP_158338115.1">
    <property type="nucleotide sequence ID" value="NZ_CP034855.1"/>
</dbReference>
<dbReference type="GO" id="GO:0004190">
    <property type="term" value="F:aspartic-type endopeptidase activity"/>
    <property type="evidence" value="ECO:0007669"/>
    <property type="project" value="UniProtKB-UniRule"/>
</dbReference>
<evidence type="ECO:0000256" key="2">
    <source>
        <dbReference type="ARBA" id="ARBA00022475"/>
    </source>
</evidence>
<organism evidence="11 12">
    <name type="scientific">Buchnera aphidicola</name>
    <name type="common">Sitobion avenae</name>
    <dbReference type="NCBI Taxonomy" id="571428"/>
    <lineage>
        <taxon>Bacteria</taxon>
        <taxon>Pseudomonadati</taxon>
        <taxon>Pseudomonadota</taxon>
        <taxon>Gammaproteobacteria</taxon>
        <taxon>Enterobacterales</taxon>
        <taxon>Erwiniaceae</taxon>
        <taxon>Buchnera</taxon>
    </lineage>
</organism>
<dbReference type="GO" id="GO:0005886">
    <property type="term" value="C:plasma membrane"/>
    <property type="evidence" value="ECO:0007669"/>
    <property type="project" value="UniProtKB-SubCell"/>
</dbReference>
<dbReference type="PANTHER" id="PTHR33695:SF1">
    <property type="entry name" value="LIPOPROTEIN SIGNAL PEPTIDASE"/>
    <property type="match status" value="1"/>
</dbReference>
<evidence type="ECO:0000256" key="7">
    <source>
        <dbReference type="ARBA" id="ARBA00022989"/>
    </source>
</evidence>
<evidence type="ECO:0000256" key="4">
    <source>
        <dbReference type="ARBA" id="ARBA00022692"/>
    </source>
</evidence>
<dbReference type="AlphaFoldDB" id="A0A4D6YHX7"/>
<dbReference type="EMBL" id="CP034855">
    <property type="protein sequence ID" value="QCI25370.1"/>
    <property type="molecule type" value="Genomic_DNA"/>
</dbReference>
<reference evidence="11 12" key="1">
    <citation type="submission" date="2018-12" db="EMBL/GenBank/DDBJ databases">
        <authorList>
            <person name="Chong R.A."/>
        </authorList>
    </citation>
    <scope>NUCLEOTIDE SEQUENCE [LARGE SCALE GENOMIC DNA]</scope>
    <source>
        <strain evidence="11 12">Sav</strain>
    </source>
</reference>
<keyword evidence="3 9" id="KW-0645">Protease</keyword>
<dbReference type="EC" id="3.4.23.36" evidence="9"/>
<accession>A0A4D6YHX7</accession>
<comment type="catalytic activity">
    <reaction evidence="9">
        <text>Release of signal peptides from bacterial membrane prolipoproteins. Hydrolyzes -Xaa-Yaa-Zaa-|-(S,diacylglyceryl)Cys-, in which Xaa is hydrophobic (preferably Leu), and Yaa (Ala or Ser) and Zaa (Gly or Ala) have small, neutral side chains.</text>
        <dbReference type="EC" id="3.4.23.36"/>
    </reaction>
</comment>
<evidence type="ECO:0000256" key="6">
    <source>
        <dbReference type="ARBA" id="ARBA00022801"/>
    </source>
</evidence>
<dbReference type="PANTHER" id="PTHR33695">
    <property type="entry name" value="LIPOPROTEIN SIGNAL PEPTIDASE"/>
    <property type="match status" value="1"/>
</dbReference>
<evidence type="ECO:0000256" key="8">
    <source>
        <dbReference type="ARBA" id="ARBA00023136"/>
    </source>
</evidence>
<dbReference type="Pfam" id="PF01252">
    <property type="entry name" value="Peptidase_A8"/>
    <property type="match status" value="1"/>
</dbReference>
<protein>
    <recommendedName>
        <fullName evidence="9">Lipoprotein signal peptidase</fullName>
        <ecNumber evidence="9">3.4.23.36</ecNumber>
    </recommendedName>
    <alternativeName>
        <fullName evidence="9">Prolipoprotein signal peptidase</fullName>
    </alternativeName>
    <alternativeName>
        <fullName evidence="9">Signal peptidase II</fullName>
        <shortName evidence="9">SPase II</shortName>
    </alternativeName>
</protein>
<comment type="pathway">
    <text evidence="9">Protein modification; lipoprotein biosynthesis (signal peptide cleavage).</text>
</comment>
<evidence type="ECO:0000313" key="11">
    <source>
        <dbReference type="EMBL" id="QCI25370.1"/>
    </source>
</evidence>
<sequence>MKNRHFKKSKKWICVTIIIFMLILDISSKYWITKYIQLYETKKIFSILNLFHIHNYGAAFSLLSQQRGWEIWFLSIVSILTILIATRIIIKSNNKEIKKIIAYSFIIAGAIGNLINRIIYGFVIDFIDLHIHNWHFATFNIADCSIFLGIIILVRTNY</sequence>
<feature type="active site" evidence="9">
    <location>
        <position position="143"/>
    </location>
</feature>
<dbReference type="HAMAP" id="MF_00161">
    <property type="entry name" value="LspA"/>
    <property type="match status" value="1"/>
</dbReference>
<keyword evidence="6 9" id="KW-0378">Hydrolase</keyword>
<dbReference type="NCBIfam" id="TIGR00077">
    <property type="entry name" value="lspA"/>
    <property type="match status" value="1"/>
</dbReference>
<proteinExistence type="inferred from homology"/>
<keyword evidence="2 9" id="KW-1003">Cell membrane</keyword>
<keyword evidence="4 9" id="KW-0812">Transmembrane</keyword>
<feature type="active site" evidence="9">
    <location>
        <position position="125"/>
    </location>
</feature>
<name>A0A4D6YHX7_9GAMM</name>
<dbReference type="GO" id="GO:0006508">
    <property type="term" value="P:proteolysis"/>
    <property type="evidence" value="ECO:0007669"/>
    <property type="project" value="UniProtKB-KW"/>
</dbReference>
<gene>
    <name evidence="9 11" type="primary">lspA</name>
    <name evidence="11" type="ORF">D9V77_00730</name>
</gene>
<evidence type="ECO:0000256" key="10">
    <source>
        <dbReference type="RuleBase" id="RU004181"/>
    </source>
</evidence>
<evidence type="ECO:0000256" key="1">
    <source>
        <dbReference type="ARBA" id="ARBA00006139"/>
    </source>
</evidence>